<dbReference type="PANTHER" id="PTHR30015:SF7">
    <property type="entry name" value="TYPE IV METHYL-DIRECTED RESTRICTION ENZYME ECOKMRR"/>
    <property type="match status" value="1"/>
</dbReference>
<dbReference type="OrthoDB" id="9803736at2"/>
<dbReference type="GO" id="GO:0015666">
    <property type="term" value="F:restriction endodeoxyribonuclease activity"/>
    <property type="evidence" value="ECO:0007669"/>
    <property type="project" value="TreeGrafter"/>
</dbReference>
<feature type="domain" description="Restriction system protein Mrr-like N-terminal" evidence="2">
    <location>
        <begin position="9"/>
        <end position="94"/>
    </location>
</feature>
<dbReference type="InterPro" id="IPR007560">
    <property type="entry name" value="Restrct_endonuc_IV_Mrr"/>
</dbReference>
<dbReference type="Proteomes" id="UP000184368">
    <property type="component" value="Unassembled WGS sequence"/>
</dbReference>
<evidence type="ECO:0000313" key="3">
    <source>
        <dbReference type="EMBL" id="SHE45527.1"/>
    </source>
</evidence>
<dbReference type="GO" id="GO:0003677">
    <property type="term" value="F:DNA binding"/>
    <property type="evidence" value="ECO:0007669"/>
    <property type="project" value="InterPro"/>
</dbReference>
<evidence type="ECO:0000259" key="2">
    <source>
        <dbReference type="Pfam" id="PF14338"/>
    </source>
</evidence>
<evidence type="ECO:0000259" key="1">
    <source>
        <dbReference type="Pfam" id="PF04471"/>
    </source>
</evidence>
<feature type="domain" description="Restriction endonuclease type IV Mrr" evidence="1">
    <location>
        <begin position="165"/>
        <end position="279"/>
    </location>
</feature>
<dbReference type="Pfam" id="PF14338">
    <property type="entry name" value="Mrr_N"/>
    <property type="match status" value="1"/>
</dbReference>
<gene>
    <name evidence="3" type="ORF">SAMN05444008_101441</name>
</gene>
<keyword evidence="4" id="KW-1185">Reference proteome</keyword>
<organism evidence="3 4">
    <name type="scientific">Cnuella takakiae</name>
    <dbReference type="NCBI Taxonomy" id="1302690"/>
    <lineage>
        <taxon>Bacteria</taxon>
        <taxon>Pseudomonadati</taxon>
        <taxon>Bacteroidota</taxon>
        <taxon>Chitinophagia</taxon>
        <taxon>Chitinophagales</taxon>
        <taxon>Chitinophagaceae</taxon>
        <taxon>Cnuella</taxon>
    </lineage>
</organism>
<dbReference type="SUPFAM" id="SSF52980">
    <property type="entry name" value="Restriction endonuclease-like"/>
    <property type="match status" value="1"/>
</dbReference>
<dbReference type="Gene3D" id="3.40.1350.10">
    <property type="match status" value="1"/>
</dbReference>
<dbReference type="PANTHER" id="PTHR30015">
    <property type="entry name" value="MRR RESTRICTION SYSTEM PROTEIN"/>
    <property type="match status" value="1"/>
</dbReference>
<dbReference type="AlphaFoldDB" id="A0A1M4TML2"/>
<dbReference type="EMBL" id="FQUO01000001">
    <property type="protein sequence ID" value="SHE45527.1"/>
    <property type="molecule type" value="Genomic_DNA"/>
</dbReference>
<dbReference type="InterPro" id="IPR025745">
    <property type="entry name" value="Mrr-like_N_dom"/>
</dbReference>
<sequence length="307" mass="34261">MSANKIPDFQSIMLPLLKHLGDGQPHTLSEVIASLATVFKLTEEDLAILVPSGQQRLFKNRVTWAITYLKNAGLLYYPQRAVYQITESGKKVIEAKTDNINLAYLKSFDAYKKWQGSFSQPADPAKPTLEPSSNTPEEVIGVTIGTINEKLSLELLELLKSKPADYFEFFVLRLLSKMGYGGVNAENFEVVGKSGDNGIDGIIYQDQLGIDRVYVQAKRWSDAKVQSKDVRDFIGSLSLRGTNKGIFITTSEFTADAIKTVQMNPQNRIILIDGKQLAEYAITYNVGVQIKTVYQVKALDNDFFDDL</sequence>
<proteinExistence type="predicted"/>
<dbReference type="InterPro" id="IPR011856">
    <property type="entry name" value="tRNA_endonuc-like_dom_sf"/>
</dbReference>
<evidence type="ECO:0000313" key="4">
    <source>
        <dbReference type="Proteomes" id="UP000184368"/>
    </source>
</evidence>
<dbReference type="Pfam" id="PF04471">
    <property type="entry name" value="Mrr_cat"/>
    <property type="match status" value="1"/>
</dbReference>
<dbReference type="STRING" id="1302690.BUE76_01750"/>
<accession>A0A1M4TML2</accession>
<dbReference type="InterPro" id="IPR052906">
    <property type="entry name" value="Type_IV_Methyl-Rstrct_Enzyme"/>
</dbReference>
<dbReference type="InterPro" id="IPR011335">
    <property type="entry name" value="Restrct_endonuc-II-like"/>
</dbReference>
<reference evidence="3 4" key="1">
    <citation type="submission" date="2016-11" db="EMBL/GenBank/DDBJ databases">
        <authorList>
            <person name="Jaros S."/>
            <person name="Januszkiewicz K."/>
            <person name="Wedrychowicz H."/>
        </authorList>
    </citation>
    <scope>NUCLEOTIDE SEQUENCE [LARGE SCALE GENOMIC DNA]</scope>
    <source>
        <strain evidence="3 4">DSM 26897</strain>
    </source>
</reference>
<protein>
    <submittedName>
        <fullName evidence="3">Restriction system protein</fullName>
    </submittedName>
</protein>
<dbReference type="GO" id="GO:0009307">
    <property type="term" value="P:DNA restriction-modification system"/>
    <property type="evidence" value="ECO:0007669"/>
    <property type="project" value="InterPro"/>
</dbReference>
<dbReference type="RefSeq" id="WP_073039427.1">
    <property type="nucleotide sequence ID" value="NZ_FQUO01000001.1"/>
</dbReference>
<name>A0A1M4TML2_9BACT</name>